<feature type="region of interest" description="Disordered" evidence="1">
    <location>
        <begin position="26"/>
        <end position="89"/>
    </location>
</feature>
<feature type="compositionally biased region" description="Acidic residues" evidence="1">
    <location>
        <begin position="26"/>
        <end position="42"/>
    </location>
</feature>
<protein>
    <submittedName>
        <fullName evidence="2">Uncharacterized protein</fullName>
    </submittedName>
</protein>
<gene>
    <name evidence="2" type="ORF">QE152_g1755</name>
</gene>
<evidence type="ECO:0000256" key="1">
    <source>
        <dbReference type="SAM" id="MobiDB-lite"/>
    </source>
</evidence>
<organism evidence="2 3">
    <name type="scientific">Popillia japonica</name>
    <name type="common">Japanese beetle</name>
    <dbReference type="NCBI Taxonomy" id="7064"/>
    <lineage>
        <taxon>Eukaryota</taxon>
        <taxon>Metazoa</taxon>
        <taxon>Ecdysozoa</taxon>
        <taxon>Arthropoda</taxon>
        <taxon>Hexapoda</taxon>
        <taxon>Insecta</taxon>
        <taxon>Pterygota</taxon>
        <taxon>Neoptera</taxon>
        <taxon>Endopterygota</taxon>
        <taxon>Coleoptera</taxon>
        <taxon>Polyphaga</taxon>
        <taxon>Scarabaeiformia</taxon>
        <taxon>Scarabaeidae</taxon>
        <taxon>Rutelinae</taxon>
        <taxon>Popillia</taxon>
    </lineage>
</organism>
<dbReference type="Proteomes" id="UP001458880">
    <property type="component" value="Unassembled WGS sequence"/>
</dbReference>
<feature type="compositionally biased region" description="Polar residues" evidence="1">
    <location>
        <begin position="63"/>
        <end position="76"/>
    </location>
</feature>
<feature type="compositionally biased region" description="Basic and acidic residues" evidence="1">
    <location>
        <begin position="43"/>
        <end position="60"/>
    </location>
</feature>
<comment type="caution">
    <text evidence="2">The sequence shown here is derived from an EMBL/GenBank/DDBJ whole genome shotgun (WGS) entry which is preliminary data.</text>
</comment>
<keyword evidence="3" id="KW-1185">Reference proteome</keyword>
<reference evidence="2 3" key="1">
    <citation type="journal article" date="2024" name="BMC Genomics">
        <title>De novo assembly and annotation of Popillia japonica's genome with initial clues to its potential as an invasive pest.</title>
        <authorList>
            <person name="Cucini C."/>
            <person name="Boschi S."/>
            <person name="Funari R."/>
            <person name="Cardaioli E."/>
            <person name="Iannotti N."/>
            <person name="Marturano G."/>
            <person name="Paoli F."/>
            <person name="Bruttini M."/>
            <person name="Carapelli A."/>
            <person name="Frati F."/>
            <person name="Nardi F."/>
        </authorList>
    </citation>
    <scope>NUCLEOTIDE SEQUENCE [LARGE SCALE GENOMIC DNA]</scope>
    <source>
        <strain evidence="2">DMR45628</strain>
    </source>
</reference>
<evidence type="ECO:0000313" key="2">
    <source>
        <dbReference type="EMBL" id="KAK9753793.1"/>
    </source>
</evidence>
<proteinExistence type="predicted"/>
<sequence>MVNSVKKIRTGDPDFEEVAMRWFEEVGDNSSDIDDCQSDDCEASEHDSDSNLSADERNDTLDSENSGEQMNESFINTERESEDQAENTNVTKSKKNYFCKNRFKWSSVAFQGRSRTRRHNIVLQLPGLRPSANLGYEASPKAVWKLIFSDEILNIILQWTNVKISTTREKRPKEQDGTGAASSYSIGSLPATLEEHIFLTTYAEEDTVTIRLITTETNCQIDKTDGKTKAEFDCARMSCHVCKKDKVVEDNCVCCNEVDIVEYRLKE</sequence>
<dbReference type="AlphaFoldDB" id="A0AAW1N588"/>
<dbReference type="EMBL" id="JASPKY010000010">
    <property type="protein sequence ID" value="KAK9753793.1"/>
    <property type="molecule type" value="Genomic_DNA"/>
</dbReference>
<evidence type="ECO:0000313" key="3">
    <source>
        <dbReference type="Proteomes" id="UP001458880"/>
    </source>
</evidence>
<accession>A0AAW1N588</accession>
<name>A0AAW1N588_POPJA</name>